<dbReference type="PIRSF" id="PIRSF006468">
    <property type="entry name" value="BCAT1"/>
    <property type="match status" value="1"/>
</dbReference>
<protein>
    <recommendedName>
        <fullName evidence="11">Branched-chain-amino-acid aminotransferase</fullName>
        <ecNumber evidence="11">2.6.1.42</ecNumber>
    </recommendedName>
</protein>
<sequence length="403" mass="44865">MRAKDRTELRFGGAPFNKIRCRRAYSIHADAASTVKLAEIDPSKLSVTKTTTPKDLLPPEELVFGRSFTDHMLSLEWTASDGWLQPRITPYQNLSLDPATCVFHYAFECFEGMKAYIDSKGQVRLFRPDKNMIRLNKSSARIALPTFDGEALTHLIGELVKLDKRFIPTQRGYSLYIRPTMIGTQRTLGVGPPGSALLYVIASPVGPYYPTGFKAVSLEATDYAVRAWPGGVGDKKLGANYAPCIVPQMQAASRGFHQNLWLFGEEEYITEVGTMNLFVAMKNKETGQNELLTAPLDGTILEGVTRDSVLALARERLQPKGWMVTERKVTMKELADAADEGRMLEVFGAGTAAVVSPVRRICWRDRLVECGLDDHSEAGPVAQQMKDWIEGIQHGDEEGHPWR</sequence>
<evidence type="ECO:0000256" key="9">
    <source>
        <dbReference type="RuleBase" id="RU004106"/>
    </source>
</evidence>
<dbReference type="InterPro" id="IPR018300">
    <property type="entry name" value="Aminotrans_IV_CS"/>
</dbReference>
<comment type="catalytic activity">
    <reaction evidence="11">
        <text>L-valine + 2-oxoglutarate = 3-methyl-2-oxobutanoate + L-glutamate</text>
        <dbReference type="Rhea" id="RHEA:24813"/>
        <dbReference type="ChEBI" id="CHEBI:11851"/>
        <dbReference type="ChEBI" id="CHEBI:16810"/>
        <dbReference type="ChEBI" id="CHEBI:29985"/>
        <dbReference type="ChEBI" id="CHEBI:57762"/>
        <dbReference type="EC" id="2.6.1.42"/>
    </reaction>
</comment>
<evidence type="ECO:0000313" key="13">
    <source>
        <dbReference type="Proteomes" id="UP000799772"/>
    </source>
</evidence>
<evidence type="ECO:0000313" key="12">
    <source>
        <dbReference type="EMBL" id="KAF2094804.1"/>
    </source>
</evidence>
<keyword evidence="3 11" id="KW-0032">Aminotransferase</keyword>
<dbReference type="PROSITE" id="PS00770">
    <property type="entry name" value="AA_TRANSFER_CLASS_4"/>
    <property type="match status" value="1"/>
</dbReference>
<dbReference type="Gene3D" id="3.30.470.10">
    <property type="match status" value="1"/>
</dbReference>
<dbReference type="Pfam" id="PF01063">
    <property type="entry name" value="Aminotran_4"/>
    <property type="match status" value="1"/>
</dbReference>
<dbReference type="PANTHER" id="PTHR11825">
    <property type="entry name" value="SUBGROUP IIII AMINOTRANSFERASE"/>
    <property type="match status" value="1"/>
</dbReference>
<dbReference type="Proteomes" id="UP000799772">
    <property type="component" value="Unassembled WGS sequence"/>
</dbReference>
<dbReference type="PANTHER" id="PTHR11825:SF44">
    <property type="entry name" value="BRANCHED-CHAIN-AMINO-ACID AMINOTRANSFERASE"/>
    <property type="match status" value="1"/>
</dbReference>
<comment type="similarity">
    <text evidence="2 9">Belongs to the class-IV pyridoxal-phosphate-dependent aminotransferase family.</text>
</comment>
<dbReference type="GO" id="GO:0009099">
    <property type="term" value="P:L-valine biosynthetic process"/>
    <property type="evidence" value="ECO:0007669"/>
    <property type="project" value="TreeGrafter"/>
</dbReference>
<dbReference type="GO" id="GO:0004084">
    <property type="term" value="F:branched-chain-amino-acid transaminase activity"/>
    <property type="evidence" value="ECO:0007669"/>
    <property type="project" value="UniProtKB-EC"/>
</dbReference>
<dbReference type="EC" id="2.6.1.42" evidence="11"/>
<dbReference type="OrthoDB" id="1732691at2759"/>
<dbReference type="InterPro" id="IPR043132">
    <property type="entry name" value="BCAT-like_C"/>
</dbReference>
<dbReference type="AlphaFoldDB" id="A0A9P4I9D2"/>
<dbReference type="GO" id="GO:0005739">
    <property type="term" value="C:mitochondrion"/>
    <property type="evidence" value="ECO:0007669"/>
    <property type="project" value="TreeGrafter"/>
</dbReference>
<dbReference type="InterPro" id="IPR043131">
    <property type="entry name" value="BCAT-like_N"/>
</dbReference>
<dbReference type="NCBIfam" id="NF009897">
    <property type="entry name" value="PRK13357.1"/>
    <property type="match status" value="1"/>
</dbReference>
<name>A0A9P4I9D2_9PEZI</name>
<comment type="caution">
    <text evidence="12">The sequence shown here is derived from an EMBL/GenBank/DDBJ whole genome shotgun (WGS) entry which is preliminary data.</text>
</comment>
<evidence type="ECO:0000256" key="3">
    <source>
        <dbReference type="ARBA" id="ARBA00022576"/>
    </source>
</evidence>
<dbReference type="InterPro" id="IPR005786">
    <property type="entry name" value="B_amino_transII"/>
</dbReference>
<evidence type="ECO:0000256" key="1">
    <source>
        <dbReference type="ARBA" id="ARBA00001933"/>
    </source>
</evidence>
<dbReference type="NCBIfam" id="TIGR01123">
    <property type="entry name" value="ilvE_II"/>
    <property type="match status" value="1"/>
</dbReference>
<dbReference type="Gene3D" id="3.20.10.10">
    <property type="entry name" value="D-amino Acid Aminotransferase, subunit A, domain 2"/>
    <property type="match status" value="1"/>
</dbReference>
<evidence type="ECO:0000256" key="2">
    <source>
        <dbReference type="ARBA" id="ARBA00009320"/>
    </source>
</evidence>
<evidence type="ECO:0000256" key="5">
    <source>
        <dbReference type="ARBA" id="ARBA00022679"/>
    </source>
</evidence>
<evidence type="ECO:0000256" key="10">
    <source>
        <dbReference type="RuleBase" id="RU004516"/>
    </source>
</evidence>
<comment type="cofactor">
    <cofactor evidence="1 10">
        <name>pyridoxal 5'-phosphate</name>
        <dbReference type="ChEBI" id="CHEBI:597326"/>
    </cofactor>
</comment>
<organism evidence="12 13">
    <name type="scientific">Rhizodiscina lignyota</name>
    <dbReference type="NCBI Taxonomy" id="1504668"/>
    <lineage>
        <taxon>Eukaryota</taxon>
        <taxon>Fungi</taxon>
        <taxon>Dikarya</taxon>
        <taxon>Ascomycota</taxon>
        <taxon>Pezizomycotina</taxon>
        <taxon>Dothideomycetes</taxon>
        <taxon>Pleosporomycetidae</taxon>
        <taxon>Aulographales</taxon>
        <taxon>Rhizodiscinaceae</taxon>
        <taxon>Rhizodiscina</taxon>
    </lineage>
</organism>
<feature type="modified residue" description="N6-(pyridoxal phosphate)lysine" evidence="8">
    <location>
        <position position="236"/>
    </location>
</feature>
<dbReference type="InterPro" id="IPR001544">
    <property type="entry name" value="Aminotrans_IV"/>
</dbReference>
<evidence type="ECO:0000256" key="8">
    <source>
        <dbReference type="PIRSR" id="PIRSR006468-1"/>
    </source>
</evidence>
<keyword evidence="4 11" id="KW-0028">Amino-acid biosynthesis</keyword>
<dbReference type="SUPFAM" id="SSF56752">
    <property type="entry name" value="D-aminoacid aminotransferase-like PLP-dependent enzymes"/>
    <property type="match status" value="1"/>
</dbReference>
<dbReference type="FunFam" id="3.30.470.10:FF:000005">
    <property type="entry name" value="Branched-chain-amino-acid aminotransferase"/>
    <property type="match status" value="1"/>
</dbReference>
<dbReference type="FunFam" id="3.20.10.10:FF:000004">
    <property type="entry name" value="Branched-chain-amino-acid aminotransferase"/>
    <property type="match status" value="1"/>
</dbReference>
<accession>A0A9P4I9D2</accession>
<evidence type="ECO:0000256" key="7">
    <source>
        <dbReference type="ARBA" id="ARBA00023304"/>
    </source>
</evidence>
<keyword evidence="6 10" id="KW-0663">Pyridoxal phosphate</keyword>
<dbReference type="EMBL" id="ML978133">
    <property type="protein sequence ID" value="KAF2094804.1"/>
    <property type="molecule type" value="Genomic_DNA"/>
</dbReference>
<comment type="catalytic activity">
    <reaction evidence="11">
        <text>L-isoleucine + 2-oxoglutarate = (S)-3-methyl-2-oxopentanoate + L-glutamate</text>
        <dbReference type="Rhea" id="RHEA:24801"/>
        <dbReference type="ChEBI" id="CHEBI:16810"/>
        <dbReference type="ChEBI" id="CHEBI:29985"/>
        <dbReference type="ChEBI" id="CHEBI:35146"/>
        <dbReference type="ChEBI" id="CHEBI:58045"/>
        <dbReference type="EC" id="2.6.1.42"/>
    </reaction>
</comment>
<keyword evidence="5 11" id="KW-0808">Transferase</keyword>
<evidence type="ECO:0000256" key="6">
    <source>
        <dbReference type="ARBA" id="ARBA00022898"/>
    </source>
</evidence>
<keyword evidence="13" id="KW-1185">Reference proteome</keyword>
<dbReference type="InterPro" id="IPR036038">
    <property type="entry name" value="Aminotransferase-like"/>
</dbReference>
<keyword evidence="7 11" id="KW-0100">Branched-chain amino acid biosynthesis</keyword>
<dbReference type="CDD" id="cd01557">
    <property type="entry name" value="BCAT_beta_family"/>
    <property type="match status" value="1"/>
</dbReference>
<evidence type="ECO:0000256" key="11">
    <source>
        <dbReference type="RuleBase" id="RU004517"/>
    </source>
</evidence>
<proteinExistence type="inferred from homology"/>
<reference evidence="12" key="1">
    <citation type="journal article" date="2020" name="Stud. Mycol.">
        <title>101 Dothideomycetes genomes: a test case for predicting lifestyles and emergence of pathogens.</title>
        <authorList>
            <person name="Haridas S."/>
            <person name="Albert R."/>
            <person name="Binder M."/>
            <person name="Bloem J."/>
            <person name="Labutti K."/>
            <person name="Salamov A."/>
            <person name="Andreopoulos B."/>
            <person name="Baker S."/>
            <person name="Barry K."/>
            <person name="Bills G."/>
            <person name="Bluhm B."/>
            <person name="Cannon C."/>
            <person name="Castanera R."/>
            <person name="Culley D."/>
            <person name="Daum C."/>
            <person name="Ezra D."/>
            <person name="Gonzalez J."/>
            <person name="Henrissat B."/>
            <person name="Kuo A."/>
            <person name="Liang C."/>
            <person name="Lipzen A."/>
            <person name="Lutzoni F."/>
            <person name="Magnuson J."/>
            <person name="Mondo S."/>
            <person name="Nolan M."/>
            <person name="Ohm R."/>
            <person name="Pangilinan J."/>
            <person name="Park H.-J."/>
            <person name="Ramirez L."/>
            <person name="Alfaro M."/>
            <person name="Sun H."/>
            <person name="Tritt A."/>
            <person name="Yoshinaga Y."/>
            <person name="Zwiers L.-H."/>
            <person name="Turgeon B."/>
            <person name="Goodwin S."/>
            <person name="Spatafora J."/>
            <person name="Crous P."/>
            <person name="Grigoriev I."/>
        </authorList>
    </citation>
    <scope>NUCLEOTIDE SEQUENCE</scope>
    <source>
        <strain evidence="12">CBS 133067</strain>
    </source>
</reference>
<dbReference type="GO" id="GO:0009098">
    <property type="term" value="P:L-leucine biosynthetic process"/>
    <property type="evidence" value="ECO:0007669"/>
    <property type="project" value="TreeGrafter"/>
</dbReference>
<comment type="catalytic activity">
    <reaction evidence="11">
        <text>L-leucine + 2-oxoglutarate = 4-methyl-2-oxopentanoate + L-glutamate</text>
        <dbReference type="Rhea" id="RHEA:18321"/>
        <dbReference type="ChEBI" id="CHEBI:16810"/>
        <dbReference type="ChEBI" id="CHEBI:17865"/>
        <dbReference type="ChEBI" id="CHEBI:29985"/>
        <dbReference type="ChEBI" id="CHEBI:57427"/>
        <dbReference type="EC" id="2.6.1.42"/>
    </reaction>
</comment>
<dbReference type="InterPro" id="IPR033939">
    <property type="entry name" value="BCAT_family"/>
</dbReference>
<evidence type="ECO:0000256" key="4">
    <source>
        <dbReference type="ARBA" id="ARBA00022605"/>
    </source>
</evidence>
<gene>
    <name evidence="12" type="ORF">NA57DRAFT_68360</name>
</gene>